<gene>
    <name evidence="17" type="ORF">EDD76_10859</name>
</gene>
<dbReference type="EC" id="2.7.13.3" evidence="3"/>
<protein>
    <recommendedName>
        <fullName evidence="3">histidine kinase</fullName>
        <ecNumber evidence="3">2.7.13.3</ecNumber>
    </recommendedName>
</protein>
<keyword evidence="12" id="KW-0902">Two-component regulatory system</keyword>
<dbReference type="AlphaFoldDB" id="A0A4R1QY30"/>
<evidence type="ECO:0000256" key="14">
    <source>
        <dbReference type="SAM" id="Phobius"/>
    </source>
</evidence>
<dbReference type="CDD" id="cd06225">
    <property type="entry name" value="HAMP"/>
    <property type="match status" value="1"/>
</dbReference>
<dbReference type="PROSITE" id="PS50109">
    <property type="entry name" value="HIS_KIN"/>
    <property type="match status" value="1"/>
</dbReference>
<dbReference type="InterPro" id="IPR005467">
    <property type="entry name" value="His_kinase_dom"/>
</dbReference>
<reference evidence="17 18" key="1">
    <citation type="submission" date="2019-03" db="EMBL/GenBank/DDBJ databases">
        <title>Genomic Encyclopedia of Type Strains, Phase IV (KMG-IV): sequencing the most valuable type-strain genomes for metagenomic binning, comparative biology and taxonomic classification.</title>
        <authorList>
            <person name="Goeker M."/>
        </authorList>
    </citation>
    <scope>NUCLEOTIDE SEQUENCE [LARGE SCALE GENOMIC DNA]</scope>
    <source>
        <strain evidence="17 18">DSM 100556</strain>
    </source>
</reference>
<proteinExistence type="predicted"/>
<evidence type="ECO:0000256" key="5">
    <source>
        <dbReference type="ARBA" id="ARBA00022553"/>
    </source>
</evidence>
<evidence type="ECO:0000256" key="8">
    <source>
        <dbReference type="ARBA" id="ARBA00022741"/>
    </source>
</evidence>
<dbReference type="SMART" id="SM00388">
    <property type="entry name" value="HisKA"/>
    <property type="match status" value="1"/>
</dbReference>
<keyword evidence="11 14" id="KW-1133">Transmembrane helix</keyword>
<evidence type="ECO:0000256" key="4">
    <source>
        <dbReference type="ARBA" id="ARBA00022475"/>
    </source>
</evidence>
<dbReference type="Proteomes" id="UP000295718">
    <property type="component" value="Unassembled WGS sequence"/>
</dbReference>
<dbReference type="InterPro" id="IPR003660">
    <property type="entry name" value="HAMP_dom"/>
</dbReference>
<feature type="transmembrane region" description="Helical" evidence="14">
    <location>
        <begin position="6"/>
        <end position="29"/>
    </location>
</feature>
<evidence type="ECO:0000256" key="1">
    <source>
        <dbReference type="ARBA" id="ARBA00000085"/>
    </source>
</evidence>
<keyword evidence="7 14" id="KW-0812">Transmembrane</keyword>
<feature type="domain" description="Histidine kinase" evidence="15">
    <location>
        <begin position="253"/>
        <end position="451"/>
    </location>
</feature>
<evidence type="ECO:0000313" key="18">
    <source>
        <dbReference type="Proteomes" id="UP000295718"/>
    </source>
</evidence>
<dbReference type="PANTHER" id="PTHR45528">
    <property type="entry name" value="SENSOR HISTIDINE KINASE CPXA"/>
    <property type="match status" value="1"/>
</dbReference>
<evidence type="ECO:0000256" key="10">
    <source>
        <dbReference type="ARBA" id="ARBA00022840"/>
    </source>
</evidence>
<keyword evidence="9" id="KW-0418">Kinase</keyword>
<dbReference type="Pfam" id="PF00512">
    <property type="entry name" value="HisKA"/>
    <property type="match status" value="1"/>
</dbReference>
<name>A0A4R1QY30_9FIRM</name>
<dbReference type="PROSITE" id="PS50885">
    <property type="entry name" value="HAMP"/>
    <property type="match status" value="1"/>
</dbReference>
<dbReference type="SUPFAM" id="SSF55874">
    <property type="entry name" value="ATPase domain of HSP90 chaperone/DNA topoisomerase II/histidine kinase"/>
    <property type="match status" value="1"/>
</dbReference>
<keyword evidence="8" id="KW-0547">Nucleotide-binding</keyword>
<dbReference type="InterPro" id="IPR003661">
    <property type="entry name" value="HisK_dim/P_dom"/>
</dbReference>
<accession>A0A4R1QY30</accession>
<dbReference type="InterPro" id="IPR036097">
    <property type="entry name" value="HisK_dim/P_sf"/>
</dbReference>
<sequence>MIVVRLWLIMMLLVTLSIVFMWIVQIFLFERNYVDSTVAEVQSRLQPVIEKLKTKDLAYHNQLLASLSKSTNGKMMLIGVDGKLLALYSLGYRLQDESSLESACVFLSEFENSEEYRQVLQGESYHKIIRCGSEPLILEIGVPVVYGNRQALIVLYHSMDELHTVLRINRSQLVTLSITLSLAAAMLAALLSRYFVKPIHIIKCTVDELAKGELTATPGLSLNDELGQLSDSVDELSQALQRVDVLRKEVIANVSHELRSPLALIRGYAEMVRDISWKNDEKRNEDLNLIIQEAGRMSEMVSDIMDYSQLQAGYIQLKKDWYNLYEIVESEVVHCKQNAAQYGITVRLESARKDIPVNVDAMKICQVMRNLLNNAVNHTADGERISVVIEKLGNGIRVSVVNQGEPIPEEERAIIWERYQCSQHHGGRKKGTGIGLSIVSTFLKAHDMCYGVDCKETLTTFWFEYSSQSNMSQS</sequence>
<comment type="catalytic activity">
    <reaction evidence="1">
        <text>ATP + protein L-histidine = ADP + protein N-phospho-L-histidine.</text>
        <dbReference type="EC" id="2.7.13.3"/>
    </reaction>
</comment>
<dbReference type="GO" id="GO:0005886">
    <property type="term" value="C:plasma membrane"/>
    <property type="evidence" value="ECO:0007669"/>
    <property type="project" value="UniProtKB-SubCell"/>
</dbReference>
<evidence type="ECO:0000313" key="17">
    <source>
        <dbReference type="EMBL" id="TCL57524.1"/>
    </source>
</evidence>
<keyword evidence="6" id="KW-0808">Transferase</keyword>
<dbReference type="Gene3D" id="1.10.287.130">
    <property type="match status" value="1"/>
</dbReference>
<keyword evidence="5" id="KW-0597">Phosphoprotein</keyword>
<feature type="domain" description="HAMP" evidence="16">
    <location>
        <begin position="193"/>
        <end position="245"/>
    </location>
</feature>
<evidence type="ECO:0000256" key="12">
    <source>
        <dbReference type="ARBA" id="ARBA00023012"/>
    </source>
</evidence>
<dbReference type="InterPro" id="IPR003594">
    <property type="entry name" value="HATPase_dom"/>
</dbReference>
<dbReference type="Pfam" id="PF00672">
    <property type="entry name" value="HAMP"/>
    <property type="match status" value="1"/>
</dbReference>
<dbReference type="Gene3D" id="6.10.340.10">
    <property type="match status" value="1"/>
</dbReference>
<evidence type="ECO:0000259" key="15">
    <source>
        <dbReference type="PROSITE" id="PS50109"/>
    </source>
</evidence>
<dbReference type="PANTHER" id="PTHR45528:SF1">
    <property type="entry name" value="SENSOR HISTIDINE KINASE CPXA"/>
    <property type="match status" value="1"/>
</dbReference>
<dbReference type="InterPro" id="IPR036890">
    <property type="entry name" value="HATPase_C_sf"/>
</dbReference>
<comment type="caution">
    <text evidence="17">The sequence shown here is derived from an EMBL/GenBank/DDBJ whole genome shotgun (WGS) entry which is preliminary data.</text>
</comment>
<dbReference type="InterPro" id="IPR050398">
    <property type="entry name" value="HssS/ArlS-like"/>
</dbReference>
<dbReference type="SMART" id="SM00304">
    <property type="entry name" value="HAMP"/>
    <property type="match status" value="1"/>
</dbReference>
<evidence type="ECO:0000256" key="11">
    <source>
        <dbReference type="ARBA" id="ARBA00022989"/>
    </source>
</evidence>
<keyword evidence="13 14" id="KW-0472">Membrane</keyword>
<keyword evidence="18" id="KW-1185">Reference proteome</keyword>
<evidence type="ECO:0000256" key="2">
    <source>
        <dbReference type="ARBA" id="ARBA00004651"/>
    </source>
</evidence>
<evidence type="ECO:0000256" key="9">
    <source>
        <dbReference type="ARBA" id="ARBA00022777"/>
    </source>
</evidence>
<dbReference type="GO" id="GO:0005524">
    <property type="term" value="F:ATP binding"/>
    <property type="evidence" value="ECO:0007669"/>
    <property type="project" value="UniProtKB-KW"/>
</dbReference>
<dbReference type="SUPFAM" id="SSF47384">
    <property type="entry name" value="Homodimeric domain of signal transducing histidine kinase"/>
    <property type="match status" value="1"/>
</dbReference>
<evidence type="ECO:0000259" key="16">
    <source>
        <dbReference type="PROSITE" id="PS50885"/>
    </source>
</evidence>
<dbReference type="EMBL" id="SLUO01000008">
    <property type="protein sequence ID" value="TCL57524.1"/>
    <property type="molecule type" value="Genomic_DNA"/>
</dbReference>
<dbReference type="Gene3D" id="3.30.565.10">
    <property type="entry name" value="Histidine kinase-like ATPase, C-terminal domain"/>
    <property type="match status" value="1"/>
</dbReference>
<dbReference type="STRING" id="1469948.GCA_000732725_02027"/>
<evidence type="ECO:0000256" key="13">
    <source>
        <dbReference type="ARBA" id="ARBA00023136"/>
    </source>
</evidence>
<evidence type="ECO:0000256" key="6">
    <source>
        <dbReference type="ARBA" id="ARBA00022679"/>
    </source>
</evidence>
<comment type="subcellular location">
    <subcellularLocation>
        <location evidence="2">Cell membrane</location>
        <topology evidence="2">Multi-pass membrane protein</topology>
    </subcellularLocation>
</comment>
<dbReference type="GO" id="GO:0000155">
    <property type="term" value="F:phosphorelay sensor kinase activity"/>
    <property type="evidence" value="ECO:0007669"/>
    <property type="project" value="InterPro"/>
</dbReference>
<dbReference type="FunFam" id="1.10.287.130:FF:000001">
    <property type="entry name" value="Two-component sensor histidine kinase"/>
    <property type="match status" value="1"/>
</dbReference>
<dbReference type="CDD" id="cd00082">
    <property type="entry name" value="HisKA"/>
    <property type="match status" value="1"/>
</dbReference>
<keyword evidence="4" id="KW-1003">Cell membrane</keyword>
<keyword evidence="10" id="KW-0067">ATP-binding</keyword>
<organism evidence="17 18">
    <name type="scientific">Kineothrix alysoides</name>
    <dbReference type="NCBI Taxonomy" id="1469948"/>
    <lineage>
        <taxon>Bacteria</taxon>
        <taxon>Bacillati</taxon>
        <taxon>Bacillota</taxon>
        <taxon>Clostridia</taxon>
        <taxon>Lachnospirales</taxon>
        <taxon>Lachnospiraceae</taxon>
        <taxon>Kineothrix</taxon>
    </lineage>
</organism>
<evidence type="ECO:0000256" key="7">
    <source>
        <dbReference type="ARBA" id="ARBA00022692"/>
    </source>
</evidence>
<dbReference type="Pfam" id="PF02518">
    <property type="entry name" value="HATPase_c"/>
    <property type="match status" value="1"/>
</dbReference>
<dbReference type="SUPFAM" id="SSF158472">
    <property type="entry name" value="HAMP domain-like"/>
    <property type="match status" value="1"/>
</dbReference>
<evidence type="ECO:0000256" key="3">
    <source>
        <dbReference type="ARBA" id="ARBA00012438"/>
    </source>
</evidence>
<dbReference type="SMART" id="SM00387">
    <property type="entry name" value="HATPase_c"/>
    <property type="match status" value="1"/>
</dbReference>